<protein>
    <recommendedName>
        <fullName evidence="3">FBD domain-containing protein</fullName>
    </recommendedName>
</protein>
<evidence type="ECO:0008006" key="3">
    <source>
        <dbReference type="Google" id="ProtNLM"/>
    </source>
</evidence>
<dbReference type="Proteomes" id="UP001293254">
    <property type="component" value="Unassembled WGS sequence"/>
</dbReference>
<name>A0AAE2CB56_9LAMI</name>
<evidence type="ECO:0000313" key="1">
    <source>
        <dbReference type="EMBL" id="KAK4415490.1"/>
    </source>
</evidence>
<proteinExistence type="predicted"/>
<accession>A0AAE2CB56</accession>
<gene>
    <name evidence="1" type="ORF">Salat_2656400</name>
</gene>
<dbReference type="AlphaFoldDB" id="A0AAE2CB56"/>
<sequence>MAPELPRRLASVRFNHLEMLTVRLWPVARHAKILMLLVSKCPILFLLFIRFETPQGRVDNRGSGGYIENYERVGVFGALNYVIIENFGGNRTEMMLVRRFLVRSPHLYIMKIEMNPHLDDIDVDLKIHHILEYRKASPGANIMFE</sequence>
<reference evidence="1" key="1">
    <citation type="submission" date="2020-06" db="EMBL/GenBank/DDBJ databases">
        <authorList>
            <person name="Li T."/>
            <person name="Hu X."/>
            <person name="Zhang T."/>
            <person name="Song X."/>
            <person name="Zhang H."/>
            <person name="Dai N."/>
            <person name="Sheng W."/>
            <person name="Hou X."/>
            <person name="Wei L."/>
        </authorList>
    </citation>
    <scope>NUCLEOTIDE SEQUENCE</scope>
    <source>
        <strain evidence="1">3651</strain>
        <tissue evidence="1">Leaf</tissue>
    </source>
</reference>
<evidence type="ECO:0000313" key="2">
    <source>
        <dbReference type="Proteomes" id="UP001293254"/>
    </source>
</evidence>
<organism evidence="1 2">
    <name type="scientific">Sesamum alatum</name>
    <dbReference type="NCBI Taxonomy" id="300844"/>
    <lineage>
        <taxon>Eukaryota</taxon>
        <taxon>Viridiplantae</taxon>
        <taxon>Streptophyta</taxon>
        <taxon>Embryophyta</taxon>
        <taxon>Tracheophyta</taxon>
        <taxon>Spermatophyta</taxon>
        <taxon>Magnoliopsida</taxon>
        <taxon>eudicotyledons</taxon>
        <taxon>Gunneridae</taxon>
        <taxon>Pentapetalae</taxon>
        <taxon>asterids</taxon>
        <taxon>lamiids</taxon>
        <taxon>Lamiales</taxon>
        <taxon>Pedaliaceae</taxon>
        <taxon>Sesamum</taxon>
    </lineage>
</organism>
<keyword evidence="2" id="KW-1185">Reference proteome</keyword>
<dbReference type="EMBL" id="JACGWO010000011">
    <property type="protein sequence ID" value="KAK4415490.1"/>
    <property type="molecule type" value="Genomic_DNA"/>
</dbReference>
<comment type="caution">
    <text evidence="1">The sequence shown here is derived from an EMBL/GenBank/DDBJ whole genome shotgun (WGS) entry which is preliminary data.</text>
</comment>
<reference evidence="1" key="2">
    <citation type="journal article" date="2024" name="Plant">
        <title>Genomic evolution and insights into agronomic trait innovations of Sesamum species.</title>
        <authorList>
            <person name="Miao H."/>
            <person name="Wang L."/>
            <person name="Qu L."/>
            <person name="Liu H."/>
            <person name="Sun Y."/>
            <person name="Le M."/>
            <person name="Wang Q."/>
            <person name="Wei S."/>
            <person name="Zheng Y."/>
            <person name="Lin W."/>
            <person name="Duan Y."/>
            <person name="Cao H."/>
            <person name="Xiong S."/>
            <person name="Wang X."/>
            <person name="Wei L."/>
            <person name="Li C."/>
            <person name="Ma Q."/>
            <person name="Ju M."/>
            <person name="Zhao R."/>
            <person name="Li G."/>
            <person name="Mu C."/>
            <person name="Tian Q."/>
            <person name="Mei H."/>
            <person name="Zhang T."/>
            <person name="Gao T."/>
            <person name="Zhang H."/>
        </authorList>
    </citation>
    <scope>NUCLEOTIDE SEQUENCE</scope>
    <source>
        <strain evidence="1">3651</strain>
    </source>
</reference>